<accession>A0A9E7MRK1</accession>
<gene>
    <name evidence="1" type="ORF">KIKIMORA_01870</name>
</gene>
<keyword evidence="2" id="KW-1185">Reference proteome</keyword>
<name>A0A9E7MRK1_9CAUD</name>
<sequence>MFTYTVELNCCAEFPLDMLRYDDAGAATAEDQALIELMQDISSDRSQLARDVAITLTTTSRHAPHVKRWESFGVKVIESDNPLTAVELALARIPKMSRLDHLTIERRAEDAYDITYKPSGRSPFKEGRVARLRGYASGVWRIIWEGDSLGMILGDGLTDQDFRSPQEAYAQFIGRALK</sequence>
<reference evidence="1 2" key="1">
    <citation type="submission" date="2022-05" db="EMBL/GenBank/DDBJ databases">
        <authorList>
            <person name="Friedrich I."/>
            <person name="Poehlein A."/>
            <person name="Schneider D."/>
            <person name="Hertel R."/>
            <person name="Daniel R."/>
        </authorList>
    </citation>
    <scope>NUCLEOTIDE SEQUENCE [LARGE SCALE GENOMIC DNA]</scope>
</reference>
<protein>
    <submittedName>
        <fullName evidence="1">Uncharacterized protein</fullName>
    </submittedName>
</protein>
<evidence type="ECO:0000313" key="2">
    <source>
        <dbReference type="Proteomes" id="UP001056576"/>
    </source>
</evidence>
<organism evidence="1 2">
    <name type="scientific">Brevundimonas phage vB_BpoS-Kikimora</name>
    <dbReference type="NCBI Taxonomy" id="2948601"/>
    <lineage>
        <taxon>Viruses</taxon>
        <taxon>Duplodnaviria</taxon>
        <taxon>Heunggongvirae</taxon>
        <taxon>Uroviricota</taxon>
        <taxon>Caudoviricetes</taxon>
        <taxon>Jeanschmidtviridae</taxon>
        <taxon>Kikimoravirus</taxon>
        <taxon>Kikimoravirus kikimora</taxon>
    </lineage>
</organism>
<dbReference type="EMBL" id="ON529857">
    <property type="protein sequence ID" value="USN15333.1"/>
    <property type="molecule type" value="Genomic_DNA"/>
</dbReference>
<evidence type="ECO:0000313" key="1">
    <source>
        <dbReference type="EMBL" id="USN15333.1"/>
    </source>
</evidence>
<proteinExistence type="predicted"/>
<dbReference type="Proteomes" id="UP001056576">
    <property type="component" value="Segment"/>
</dbReference>